<accession>A0A645IW28</accession>
<proteinExistence type="predicted"/>
<evidence type="ECO:0000313" key="1">
    <source>
        <dbReference type="EMBL" id="MPN55618.1"/>
    </source>
</evidence>
<gene>
    <name evidence="1" type="ORF">SDC9_203302</name>
</gene>
<reference evidence="1" key="1">
    <citation type="submission" date="2019-08" db="EMBL/GenBank/DDBJ databases">
        <authorList>
            <person name="Kucharzyk K."/>
            <person name="Murdoch R.W."/>
            <person name="Higgins S."/>
            <person name="Loffler F."/>
        </authorList>
    </citation>
    <scope>NUCLEOTIDE SEQUENCE</scope>
</reference>
<dbReference type="AlphaFoldDB" id="A0A645IW28"/>
<protein>
    <submittedName>
        <fullName evidence="1">Uncharacterized protein</fullName>
    </submittedName>
</protein>
<comment type="caution">
    <text evidence="1">The sequence shown here is derived from an EMBL/GenBank/DDBJ whole genome shotgun (WGS) entry which is preliminary data.</text>
</comment>
<sequence length="94" mass="9937">MAGRGMPGRPVKNLAVKRNSLGILASHLQRHSLCVLLIDFGHTCPLKFGTHLAAIIPAPIAPRVASTHSPAAQYGARLTGKALPTPGTSCRHRQ</sequence>
<organism evidence="1">
    <name type="scientific">bioreactor metagenome</name>
    <dbReference type="NCBI Taxonomy" id="1076179"/>
    <lineage>
        <taxon>unclassified sequences</taxon>
        <taxon>metagenomes</taxon>
        <taxon>ecological metagenomes</taxon>
    </lineage>
</organism>
<name>A0A645IW28_9ZZZZ</name>
<dbReference type="EMBL" id="VSSQ01125083">
    <property type="protein sequence ID" value="MPN55618.1"/>
    <property type="molecule type" value="Genomic_DNA"/>
</dbReference>